<evidence type="ECO:0000256" key="1">
    <source>
        <dbReference type="PROSITE-ProRule" id="PRU00339"/>
    </source>
</evidence>
<dbReference type="Gene3D" id="1.25.40.10">
    <property type="entry name" value="Tetratricopeptide repeat domain"/>
    <property type="match status" value="2"/>
</dbReference>
<reference evidence="2 3" key="1">
    <citation type="submission" date="2016-07" db="EMBL/GenBank/DDBJ databases">
        <title>Genome and transcriptome analysis of iron-reducing fermentative bacteria Anoxybacter fermentans.</title>
        <authorList>
            <person name="Zeng X."/>
            <person name="Shao Z."/>
        </authorList>
    </citation>
    <scope>NUCLEOTIDE SEQUENCE [LARGE SCALE GENOMIC DNA]</scope>
    <source>
        <strain evidence="2 3">DY22613</strain>
    </source>
</reference>
<accession>A0A3S9SVK0</accession>
<feature type="repeat" description="TPR" evidence="1">
    <location>
        <begin position="208"/>
        <end position="241"/>
    </location>
</feature>
<dbReference type="Pfam" id="PF13181">
    <property type="entry name" value="TPR_8"/>
    <property type="match status" value="1"/>
</dbReference>
<feature type="repeat" description="TPR" evidence="1">
    <location>
        <begin position="128"/>
        <end position="161"/>
    </location>
</feature>
<dbReference type="EMBL" id="CP016379">
    <property type="protein sequence ID" value="AZR72305.1"/>
    <property type="molecule type" value="Genomic_DNA"/>
</dbReference>
<dbReference type="Pfam" id="PF13424">
    <property type="entry name" value="TPR_12"/>
    <property type="match status" value="1"/>
</dbReference>
<gene>
    <name evidence="2" type="ORF">BBF96_02190</name>
</gene>
<dbReference type="KEGG" id="aft:BBF96_02190"/>
<dbReference type="SMART" id="SM00028">
    <property type="entry name" value="TPR"/>
    <property type="match status" value="6"/>
</dbReference>
<dbReference type="InterPro" id="IPR019734">
    <property type="entry name" value="TPR_rpt"/>
</dbReference>
<dbReference type="InterPro" id="IPR011990">
    <property type="entry name" value="TPR-like_helical_dom_sf"/>
</dbReference>
<dbReference type="PROSITE" id="PS50005">
    <property type="entry name" value="TPR"/>
    <property type="match status" value="2"/>
</dbReference>
<evidence type="ECO:0000313" key="2">
    <source>
        <dbReference type="EMBL" id="AZR72305.1"/>
    </source>
</evidence>
<name>A0A3S9SVK0_9FIRM</name>
<keyword evidence="1" id="KW-0802">TPR repeat</keyword>
<proteinExistence type="predicted"/>
<dbReference type="AlphaFoldDB" id="A0A3S9SVK0"/>
<dbReference type="InterPro" id="IPR024812">
    <property type="entry name" value="TPR_24"/>
</dbReference>
<keyword evidence="3" id="KW-1185">Reference proteome</keyword>
<evidence type="ECO:0000313" key="3">
    <source>
        <dbReference type="Proteomes" id="UP000267250"/>
    </source>
</evidence>
<dbReference type="SUPFAM" id="SSF48452">
    <property type="entry name" value="TPR-like"/>
    <property type="match status" value="3"/>
</dbReference>
<dbReference type="PANTHER" id="PTHR47050:SF1">
    <property type="entry name" value="TETRATRICOPEPTIDE REPEAT PROTEIN 24-LIKE"/>
    <property type="match status" value="1"/>
</dbReference>
<dbReference type="Proteomes" id="UP000267250">
    <property type="component" value="Chromosome"/>
</dbReference>
<protein>
    <submittedName>
        <fullName evidence="2">Uncharacterized protein</fullName>
    </submittedName>
</protein>
<sequence>MDEIKKYFQKAKEEFKQGHYHLVVGNLTYALQILEQIGEVEDDLLGKIYFLLCISYNKLNDLTKAYKICEKGLNYYKNRDIYWYAKFNNFKGVLLSREKKDQKAIPIYEKTLELLKNENSKQALKRKVSALFNMGNCYVRLSNFSKAKKSYLKAFKLVNLIENNTLKGKILMGIGYIFHRENKLDLAERCYRKAKKFLSDKDDLVNYIRILHNLGEIYLSQGLLKEARRYYKESLKDDKIYTLDRTVATSSLQGLAATYLKSDISKVKTYCIKALDLALEDVTTKFPPRMEKDIGRIFMLLSHWLYYKKKMEECKIYLSQAKIIFEKYNMKFDLKKLKEFEREVNLE</sequence>
<dbReference type="PANTHER" id="PTHR47050">
    <property type="entry name" value="TETRATRICOPEPTIDE REPEAT PROTEIN 24"/>
    <property type="match status" value="1"/>
</dbReference>
<organism evidence="2 3">
    <name type="scientific">Anoxybacter fermentans</name>
    <dbReference type="NCBI Taxonomy" id="1323375"/>
    <lineage>
        <taxon>Bacteria</taxon>
        <taxon>Bacillati</taxon>
        <taxon>Bacillota</taxon>
        <taxon>Clostridia</taxon>
        <taxon>Halanaerobiales</taxon>
        <taxon>Anoxybacter</taxon>
    </lineage>
</organism>